<comment type="similarity">
    <text evidence="2">Belongs to the amidase family.</text>
</comment>
<comment type="catalytic activity">
    <reaction evidence="10">
        <text>N-(5Z,8Z,11Z,14Z-eicosatetraenoyl)-ethanolamine + H2O = ethanolamine + (5Z,8Z,11Z,14Z)-eicosatetraenoate</text>
        <dbReference type="Rhea" id="RHEA:26136"/>
        <dbReference type="ChEBI" id="CHEBI:2700"/>
        <dbReference type="ChEBI" id="CHEBI:15377"/>
        <dbReference type="ChEBI" id="CHEBI:32395"/>
        <dbReference type="ChEBI" id="CHEBI:57603"/>
        <dbReference type="EC" id="3.5.1.99"/>
    </reaction>
    <physiologicalReaction direction="left-to-right" evidence="10">
        <dbReference type="Rhea" id="RHEA:26137"/>
    </physiologicalReaction>
</comment>
<dbReference type="PROSITE" id="PS00571">
    <property type="entry name" value="AMIDASES"/>
    <property type="match status" value="1"/>
</dbReference>
<evidence type="ECO:0000256" key="14">
    <source>
        <dbReference type="ARBA" id="ARBA00051454"/>
    </source>
</evidence>
<evidence type="ECO:0000256" key="1">
    <source>
        <dbReference type="ARBA" id="ARBA00000208"/>
    </source>
</evidence>
<dbReference type="PIRSF" id="PIRSF001221">
    <property type="entry name" value="Amidase_fungi"/>
    <property type="match status" value="1"/>
</dbReference>
<dbReference type="AlphaFoldDB" id="A0AA36CND9"/>
<dbReference type="InterPro" id="IPR020556">
    <property type="entry name" value="Amidase_CS"/>
</dbReference>
<dbReference type="Proteomes" id="UP001177023">
    <property type="component" value="Unassembled WGS sequence"/>
</dbReference>
<keyword evidence="5" id="KW-0378">Hydrolase</keyword>
<evidence type="ECO:0000256" key="18">
    <source>
        <dbReference type="PIRSR" id="PIRSR001221-1"/>
    </source>
</evidence>
<evidence type="ECO:0000256" key="12">
    <source>
        <dbReference type="ARBA" id="ARBA00050992"/>
    </source>
</evidence>
<keyword evidence="21" id="KW-1133">Transmembrane helix</keyword>
<evidence type="ECO:0000313" key="24">
    <source>
        <dbReference type="Proteomes" id="UP001177023"/>
    </source>
</evidence>
<keyword evidence="24" id="KW-1185">Reference proteome</keyword>
<proteinExistence type="inferred from homology"/>
<evidence type="ECO:0000256" key="19">
    <source>
        <dbReference type="PIRSR" id="PIRSR001221-2"/>
    </source>
</evidence>
<dbReference type="InterPro" id="IPR023631">
    <property type="entry name" value="Amidase_dom"/>
</dbReference>
<dbReference type="SUPFAM" id="SSF75304">
    <property type="entry name" value="Amidase signature (AS) enzymes"/>
    <property type="match status" value="1"/>
</dbReference>
<evidence type="ECO:0000256" key="7">
    <source>
        <dbReference type="ARBA" id="ARBA00023098"/>
    </source>
</evidence>
<feature type="active site" description="Charge relay system" evidence="18">
    <location>
        <position position="227"/>
    </location>
</feature>
<comment type="catalytic activity">
    <reaction evidence="13">
        <text>N-(9Z-hexadecenoyl) ethanolamine + H2O = (9Z)-hexadecenoate + ethanolamine</text>
        <dbReference type="Rhea" id="RHEA:35563"/>
        <dbReference type="ChEBI" id="CHEBI:15377"/>
        <dbReference type="ChEBI" id="CHEBI:32372"/>
        <dbReference type="ChEBI" id="CHEBI:57603"/>
        <dbReference type="ChEBI" id="CHEBI:71465"/>
    </reaction>
    <physiologicalReaction direction="left-to-right" evidence="13">
        <dbReference type="Rhea" id="RHEA:35564"/>
    </physiologicalReaction>
</comment>
<dbReference type="Pfam" id="PF01425">
    <property type="entry name" value="Amidase"/>
    <property type="match status" value="1"/>
</dbReference>
<comment type="caution">
    <text evidence="23">The sequence shown here is derived from an EMBL/GenBank/DDBJ whole genome shotgun (WGS) entry which is preliminary data.</text>
</comment>
<feature type="non-terminal residue" evidence="23">
    <location>
        <position position="1"/>
    </location>
</feature>
<keyword evidence="7" id="KW-0443">Lipid metabolism</keyword>
<comment type="catalytic activity">
    <reaction evidence="9">
        <text>N-(9Z-octadecenoyl) ethanolamine + H2O = ethanolamine + (9Z)-octadecenoate</text>
        <dbReference type="Rhea" id="RHEA:45060"/>
        <dbReference type="ChEBI" id="CHEBI:15377"/>
        <dbReference type="ChEBI" id="CHEBI:30823"/>
        <dbReference type="ChEBI" id="CHEBI:57603"/>
        <dbReference type="ChEBI" id="CHEBI:71466"/>
    </reaction>
    <physiologicalReaction direction="left-to-right" evidence="9">
        <dbReference type="Rhea" id="RHEA:45061"/>
    </physiologicalReaction>
</comment>
<feature type="binding site" evidence="19">
    <location>
        <position position="201"/>
    </location>
    <ligand>
        <name>substrate</name>
    </ligand>
</feature>
<evidence type="ECO:0000256" key="8">
    <source>
        <dbReference type="ARBA" id="ARBA00047450"/>
    </source>
</evidence>
<feature type="compositionally biased region" description="Basic and acidic residues" evidence="20">
    <location>
        <begin position="67"/>
        <end position="78"/>
    </location>
</feature>
<evidence type="ECO:0000256" key="11">
    <source>
        <dbReference type="ARBA" id="ARBA00050294"/>
    </source>
</evidence>
<dbReference type="FunFam" id="3.90.1300.10:FF:000001">
    <property type="entry name" value="Fatty-acid amide hydrolase 1"/>
    <property type="match status" value="1"/>
</dbReference>
<feature type="domain" description="Amidase" evidence="22">
    <location>
        <begin position="100"/>
        <end position="570"/>
    </location>
</feature>
<sequence>MALSTLANHYQALDPSTRNVLAVSAGVTTAYVFFGCLRDFLHKRRLHAIVARRQAERSESLGNAEASSHKTTEARRNEIGHMDYNTLSAALKSGSVSPTEALHTYQWKALEAHRSTNCITLFIKEANEWAAELEQNPPEPRPPLYGMPISVKECVPVKGYDGTRGYVNECYMPNDRDSVMVEHIRALGGIPYVQTNVPQSLLAYSCYNPVYGTTNHPDHKDRTPGGSSGGESALIGAGGSLLGIGGDVGGSIRFPCHFCGIAGIKPSHMRLSHRGVLGSVPGRPLINASDGPMARDVHTCVEFLKTVWSDDFIHQRDPYTVPVPWNERHFQKGTRYRIGYYTDDGWFTPTPALQRAVRETKEMLEAMGHQLVPFQPPRIEDAVSMFIGAVCVDGGRYLIDKISNDLMDPRYGPMLGLYKLPFWVQSLIALLVKPIYPRMAHSLTAMPRTTSELRKKYEAIEHYRFEYIDAMQKQGIDAVLSPVTVTPAPHHEVPVKLFSVISYTGIYNLLDFAAGTVPVTHVTQKDDEDLDKYPTSDPWYRLAKSTTKGALGLSVGVQVAAPPFREEVVLRIMQDIENHHKQTDY</sequence>
<feature type="active site" description="Acyl-ester intermediate" evidence="18">
    <location>
        <position position="251"/>
    </location>
</feature>
<feature type="active site" description="Charge relay system" evidence="18">
    <location>
        <position position="152"/>
    </location>
</feature>
<dbReference type="GO" id="GO:0009062">
    <property type="term" value="P:fatty acid catabolic process"/>
    <property type="evidence" value="ECO:0007669"/>
    <property type="project" value="TreeGrafter"/>
</dbReference>
<evidence type="ECO:0000256" key="3">
    <source>
        <dbReference type="ARBA" id="ARBA00012112"/>
    </source>
</evidence>
<dbReference type="InterPro" id="IPR036928">
    <property type="entry name" value="AS_sf"/>
</dbReference>
<comment type="catalytic activity">
    <reaction evidence="8">
        <text>(9Z)-octadecenoate + glycine = N-(9Z-octadecenoyl)glycine + H2O</text>
        <dbReference type="Rhea" id="RHEA:51316"/>
        <dbReference type="ChEBI" id="CHEBI:15377"/>
        <dbReference type="ChEBI" id="CHEBI:30823"/>
        <dbReference type="ChEBI" id="CHEBI:57305"/>
        <dbReference type="ChEBI" id="CHEBI:133992"/>
    </reaction>
    <physiologicalReaction direction="right-to-left" evidence="8">
        <dbReference type="Rhea" id="RHEA:51318"/>
    </physiologicalReaction>
</comment>
<comment type="catalytic activity">
    <reaction evidence="16">
        <text>N-(5Z,8Z,11Z,14Z)-eicosatetraenoyl-glycine + H2O = (5Z,8Z,11Z,14Z)-eicosatetraenoate + glycine</text>
        <dbReference type="Rhea" id="RHEA:64108"/>
        <dbReference type="ChEBI" id="CHEBI:15377"/>
        <dbReference type="ChEBI" id="CHEBI:32395"/>
        <dbReference type="ChEBI" id="CHEBI:57305"/>
        <dbReference type="ChEBI" id="CHEBI:59002"/>
    </reaction>
    <physiologicalReaction direction="left-to-right" evidence="16">
        <dbReference type="Rhea" id="RHEA:64109"/>
    </physiologicalReaction>
</comment>
<dbReference type="PANTHER" id="PTHR45847">
    <property type="entry name" value="FATTY ACID AMIDE HYDROLASE"/>
    <property type="match status" value="1"/>
</dbReference>
<feature type="binding site" evidence="19">
    <location>
        <position position="227"/>
    </location>
    <ligand>
        <name>substrate</name>
    </ligand>
</feature>
<dbReference type="GO" id="GO:0004040">
    <property type="term" value="F:amidase activity"/>
    <property type="evidence" value="ECO:0007669"/>
    <property type="project" value="TreeGrafter"/>
</dbReference>
<dbReference type="Gene3D" id="3.90.1300.10">
    <property type="entry name" value="Amidase signature (AS) domain"/>
    <property type="match status" value="1"/>
</dbReference>
<evidence type="ECO:0000256" key="16">
    <source>
        <dbReference type="ARBA" id="ARBA00052709"/>
    </source>
</evidence>
<feature type="binding site" evidence="19">
    <location>
        <begin position="248"/>
        <end position="251"/>
    </location>
    <ligand>
        <name>substrate</name>
    </ligand>
</feature>
<evidence type="ECO:0000256" key="17">
    <source>
        <dbReference type="ARBA" id="ARBA00077216"/>
    </source>
</evidence>
<gene>
    <name evidence="23" type="ORF">MSPICULIGERA_LOCUS10405</name>
</gene>
<protein>
    <recommendedName>
        <fullName evidence="3">fatty acid amide hydrolase</fullName>
        <ecNumber evidence="3">3.5.1.99</ecNumber>
    </recommendedName>
    <alternativeName>
        <fullName evidence="17">Anandamide amidohydrolase 1</fullName>
    </alternativeName>
</protein>
<dbReference type="GO" id="GO:0017064">
    <property type="term" value="F:fatty acid amide hydrolase activity"/>
    <property type="evidence" value="ECO:0007669"/>
    <property type="project" value="UniProtKB-EC"/>
</dbReference>
<comment type="catalytic activity">
    <reaction evidence="15">
        <text>N-docosanoyl-ethanolamine + H2O = docosanoate + ethanolamine</text>
        <dbReference type="Rhea" id="RHEA:63128"/>
        <dbReference type="ChEBI" id="CHEBI:15377"/>
        <dbReference type="ChEBI" id="CHEBI:23858"/>
        <dbReference type="ChEBI" id="CHEBI:57603"/>
        <dbReference type="ChEBI" id="CHEBI:146186"/>
    </reaction>
    <physiologicalReaction direction="left-to-right" evidence="15">
        <dbReference type="Rhea" id="RHEA:63129"/>
    </physiologicalReaction>
</comment>
<keyword evidence="21" id="KW-0812">Transmembrane</keyword>
<dbReference type="EC" id="3.5.1.99" evidence="3"/>
<comment type="catalytic activity">
    <reaction evidence="14">
        <text>N-octadecanoyl ethanolamine + H2O = octadecanoate + ethanolamine</text>
        <dbReference type="Rhea" id="RHEA:63124"/>
        <dbReference type="ChEBI" id="CHEBI:15377"/>
        <dbReference type="ChEBI" id="CHEBI:25629"/>
        <dbReference type="ChEBI" id="CHEBI:57603"/>
        <dbReference type="ChEBI" id="CHEBI:85299"/>
    </reaction>
    <physiologicalReaction direction="left-to-right" evidence="14">
        <dbReference type="Rhea" id="RHEA:63125"/>
    </physiologicalReaction>
</comment>
<evidence type="ECO:0000256" key="20">
    <source>
        <dbReference type="SAM" id="MobiDB-lite"/>
    </source>
</evidence>
<comment type="catalytic activity">
    <reaction evidence="11">
        <text>N-(5Z,8Z,11Z,14Z-eicosatetraenoyl)-L-serine + H2O = (5Z,8Z,11Z,14Z)-eicosatetraenoate + L-serine</text>
        <dbReference type="Rhea" id="RHEA:64116"/>
        <dbReference type="ChEBI" id="CHEBI:15377"/>
        <dbReference type="ChEBI" id="CHEBI:32395"/>
        <dbReference type="ChEBI" id="CHEBI:33384"/>
        <dbReference type="ChEBI" id="CHEBI:149697"/>
    </reaction>
    <physiologicalReaction direction="left-to-right" evidence="11">
        <dbReference type="Rhea" id="RHEA:64117"/>
    </physiologicalReaction>
</comment>
<evidence type="ECO:0000256" key="13">
    <source>
        <dbReference type="ARBA" id="ARBA00051346"/>
    </source>
</evidence>
<comment type="catalytic activity">
    <reaction evidence="1">
        <text>(9Z)-octadecenamide + H2O = (9Z)-octadecenoate + NH4(+)</text>
        <dbReference type="Rhea" id="RHEA:26506"/>
        <dbReference type="ChEBI" id="CHEBI:15377"/>
        <dbReference type="ChEBI" id="CHEBI:28938"/>
        <dbReference type="ChEBI" id="CHEBI:30823"/>
        <dbReference type="ChEBI" id="CHEBI:116314"/>
        <dbReference type="EC" id="3.5.1.99"/>
    </reaction>
    <physiologicalReaction direction="left-to-right" evidence="1">
        <dbReference type="Rhea" id="RHEA:26507"/>
    </physiologicalReaction>
</comment>
<evidence type="ECO:0000259" key="22">
    <source>
        <dbReference type="Pfam" id="PF01425"/>
    </source>
</evidence>
<evidence type="ECO:0000256" key="10">
    <source>
        <dbReference type="ARBA" id="ARBA00048606"/>
    </source>
</evidence>
<evidence type="ECO:0000256" key="2">
    <source>
        <dbReference type="ARBA" id="ARBA00009199"/>
    </source>
</evidence>
<keyword evidence="4" id="KW-0597">Phosphoprotein</keyword>
<keyword evidence="6" id="KW-0442">Lipid degradation</keyword>
<evidence type="ECO:0000256" key="6">
    <source>
        <dbReference type="ARBA" id="ARBA00022963"/>
    </source>
</evidence>
<dbReference type="PANTHER" id="PTHR45847:SF11">
    <property type="entry name" value="AMIDASE DOMAIN-CONTAINING PROTEIN"/>
    <property type="match status" value="1"/>
</dbReference>
<evidence type="ECO:0000256" key="21">
    <source>
        <dbReference type="SAM" id="Phobius"/>
    </source>
</evidence>
<evidence type="ECO:0000313" key="23">
    <source>
        <dbReference type="EMBL" id="CAJ0572010.1"/>
    </source>
</evidence>
<dbReference type="InterPro" id="IPR052096">
    <property type="entry name" value="Endocannabinoid_amidase"/>
</dbReference>
<organism evidence="23 24">
    <name type="scientific">Mesorhabditis spiculigera</name>
    <dbReference type="NCBI Taxonomy" id="96644"/>
    <lineage>
        <taxon>Eukaryota</taxon>
        <taxon>Metazoa</taxon>
        <taxon>Ecdysozoa</taxon>
        <taxon>Nematoda</taxon>
        <taxon>Chromadorea</taxon>
        <taxon>Rhabditida</taxon>
        <taxon>Rhabditina</taxon>
        <taxon>Rhabditomorpha</taxon>
        <taxon>Rhabditoidea</taxon>
        <taxon>Rhabditidae</taxon>
        <taxon>Mesorhabditinae</taxon>
        <taxon>Mesorhabditis</taxon>
    </lineage>
</organism>
<accession>A0AA36CND9</accession>
<feature type="region of interest" description="Disordered" evidence="20">
    <location>
        <begin position="57"/>
        <end position="78"/>
    </location>
</feature>
<evidence type="ECO:0000256" key="4">
    <source>
        <dbReference type="ARBA" id="ARBA00022553"/>
    </source>
</evidence>
<evidence type="ECO:0000256" key="15">
    <source>
        <dbReference type="ARBA" id="ARBA00052458"/>
    </source>
</evidence>
<evidence type="ECO:0000256" key="5">
    <source>
        <dbReference type="ARBA" id="ARBA00022801"/>
    </source>
</evidence>
<keyword evidence="21" id="KW-0472">Membrane</keyword>
<name>A0AA36CND9_9BILA</name>
<dbReference type="EMBL" id="CATQJA010002589">
    <property type="protein sequence ID" value="CAJ0572010.1"/>
    <property type="molecule type" value="Genomic_DNA"/>
</dbReference>
<evidence type="ECO:0000256" key="9">
    <source>
        <dbReference type="ARBA" id="ARBA00048052"/>
    </source>
</evidence>
<comment type="catalytic activity">
    <reaction evidence="12">
        <text>N-(15Z-tetracosenoyl)-ethanolamine + H2O = (15Z)-tetracosenoate + ethanolamine</text>
        <dbReference type="Rhea" id="RHEA:63144"/>
        <dbReference type="ChEBI" id="CHEBI:15377"/>
        <dbReference type="ChEBI" id="CHEBI:32392"/>
        <dbReference type="ChEBI" id="CHEBI:57603"/>
        <dbReference type="ChEBI" id="CHEBI:146187"/>
    </reaction>
    <physiologicalReaction direction="left-to-right" evidence="12">
        <dbReference type="Rhea" id="RHEA:63145"/>
    </physiologicalReaction>
</comment>
<reference evidence="23" key="1">
    <citation type="submission" date="2023-06" db="EMBL/GenBank/DDBJ databases">
        <authorList>
            <person name="Delattre M."/>
        </authorList>
    </citation>
    <scope>NUCLEOTIDE SEQUENCE</scope>
    <source>
        <strain evidence="23">AF72</strain>
    </source>
</reference>
<feature type="transmembrane region" description="Helical" evidence="21">
    <location>
        <begin position="20"/>
        <end position="37"/>
    </location>
</feature>